<organism evidence="2 3">
    <name type="scientific">Prorocentrum cordatum</name>
    <dbReference type="NCBI Taxonomy" id="2364126"/>
    <lineage>
        <taxon>Eukaryota</taxon>
        <taxon>Sar</taxon>
        <taxon>Alveolata</taxon>
        <taxon>Dinophyceae</taxon>
        <taxon>Prorocentrales</taxon>
        <taxon>Prorocentraceae</taxon>
        <taxon>Prorocentrum</taxon>
    </lineage>
</organism>
<gene>
    <name evidence="2" type="ORF">PCOR1329_LOCUS16716</name>
</gene>
<feature type="region of interest" description="Disordered" evidence="1">
    <location>
        <begin position="1"/>
        <end position="20"/>
    </location>
</feature>
<dbReference type="Proteomes" id="UP001189429">
    <property type="component" value="Unassembled WGS sequence"/>
</dbReference>
<evidence type="ECO:0000313" key="3">
    <source>
        <dbReference type="Proteomes" id="UP001189429"/>
    </source>
</evidence>
<evidence type="ECO:0000313" key="2">
    <source>
        <dbReference type="EMBL" id="CAK0812428.1"/>
    </source>
</evidence>
<accession>A0ABN9R5P5</accession>
<dbReference type="EMBL" id="CAUYUJ010005136">
    <property type="protein sequence ID" value="CAK0812428.1"/>
    <property type="molecule type" value="Genomic_DNA"/>
</dbReference>
<evidence type="ECO:0000256" key="1">
    <source>
        <dbReference type="SAM" id="MobiDB-lite"/>
    </source>
</evidence>
<reference evidence="2" key="1">
    <citation type="submission" date="2023-10" db="EMBL/GenBank/DDBJ databases">
        <authorList>
            <person name="Chen Y."/>
            <person name="Shah S."/>
            <person name="Dougan E. K."/>
            <person name="Thang M."/>
            <person name="Chan C."/>
        </authorList>
    </citation>
    <scope>NUCLEOTIDE SEQUENCE [LARGE SCALE GENOMIC DNA]</scope>
</reference>
<proteinExistence type="predicted"/>
<name>A0ABN9R5P5_9DINO</name>
<comment type="caution">
    <text evidence="2">The sequence shown here is derived from an EMBL/GenBank/DDBJ whole genome shotgun (WGS) entry which is preliminary data.</text>
</comment>
<sequence length="118" mass="13126">MQRRTPGTQPGNYSKRKLHSQKFRKLQADFFVLRWRPSSGASSVARAVGPAPIQGIRVELQNFLVVCCCSSGCSIRSFSAVLVAHSQLCRVPLHPLSSWAARGGAEMRDPPRLQRRSH</sequence>
<keyword evidence="3" id="KW-1185">Reference proteome</keyword>
<feature type="compositionally biased region" description="Polar residues" evidence="1">
    <location>
        <begin position="1"/>
        <end position="12"/>
    </location>
</feature>
<protein>
    <submittedName>
        <fullName evidence="2">Uncharacterized protein</fullName>
    </submittedName>
</protein>